<protein>
    <submittedName>
        <fullName evidence="2">Uncharacterized protein</fullName>
    </submittedName>
</protein>
<name>A0A8H4Q733_9HYPO</name>
<proteinExistence type="predicted"/>
<dbReference type="AlphaFoldDB" id="A0A8H4Q733"/>
<feature type="compositionally biased region" description="Basic and acidic residues" evidence="1">
    <location>
        <begin position="476"/>
        <end position="487"/>
    </location>
</feature>
<comment type="caution">
    <text evidence="2">The sequence shown here is derived from an EMBL/GenBank/DDBJ whole genome shotgun (WGS) entry which is preliminary data.</text>
</comment>
<dbReference type="EMBL" id="JAACLJ010000004">
    <property type="protein sequence ID" value="KAF4587853.1"/>
    <property type="molecule type" value="Genomic_DNA"/>
</dbReference>
<sequence length="487" mass="53423">MADADELVSTVQAALDPFIKPREQVNYIRRILALHLASYADGPGVLPLALNESIGPGGVGNELRGVYRDYVEALEANTSARRQFEAELQAVRHDDETSNEPPSHDSGSLDGHLTLLKLQQKRECLLAVQKSLQSLAETATSRQSLLDTQHVVDAAPALPAVPESVVNGIVTEERTAQPDLHRRVHLADKALLRASFLLRQEKKLLAESRTRFGTVQGVNTGAKLQALSATRADLIAWIEAELNKASSVEDSEEGLENSLGKDQPIHSQPAMTKKLHEISQRYAAYVAARREVVELASIRWQPLISPPHQPSTFATYADDMNPTPVEHLLIPHVETLLSISKHQKNMVAHKVHSSTVLNKQARTICQALDRLEEESQLLPSYPMKKPPPQNHSFGSPNQRQMSTCAMPWAMAANSAKISTLEAVAEAIEGGQIALEGSMRSLEDIDKLLGRSTADKEHTDGDMSRRQADDPWSCLHGDLDRIDAGSLS</sequence>
<dbReference type="OrthoDB" id="5402392at2759"/>
<gene>
    <name evidence="2" type="ORF">GQ602_004546</name>
</gene>
<keyword evidence="3" id="KW-1185">Reference proteome</keyword>
<evidence type="ECO:0000313" key="3">
    <source>
        <dbReference type="Proteomes" id="UP000562929"/>
    </source>
</evidence>
<feature type="region of interest" description="Disordered" evidence="1">
    <location>
        <begin position="248"/>
        <end position="267"/>
    </location>
</feature>
<feature type="compositionally biased region" description="Basic and acidic residues" evidence="1">
    <location>
        <begin position="451"/>
        <end position="468"/>
    </location>
</feature>
<organism evidence="2 3">
    <name type="scientific">Ophiocordyceps camponoti-floridani</name>
    <dbReference type="NCBI Taxonomy" id="2030778"/>
    <lineage>
        <taxon>Eukaryota</taxon>
        <taxon>Fungi</taxon>
        <taxon>Dikarya</taxon>
        <taxon>Ascomycota</taxon>
        <taxon>Pezizomycotina</taxon>
        <taxon>Sordariomycetes</taxon>
        <taxon>Hypocreomycetidae</taxon>
        <taxon>Hypocreales</taxon>
        <taxon>Ophiocordycipitaceae</taxon>
        <taxon>Ophiocordyceps</taxon>
    </lineage>
</organism>
<feature type="region of interest" description="Disordered" evidence="1">
    <location>
        <begin position="451"/>
        <end position="487"/>
    </location>
</feature>
<accession>A0A8H4Q733</accession>
<evidence type="ECO:0000256" key="1">
    <source>
        <dbReference type="SAM" id="MobiDB-lite"/>
    </source>
</evidence>
<reference evidence="2 3" key="1">
    <citation type="journal article" date="2020" name="G3 (Bethesda)">
        <title>Genetic Underpinnings of Host Manipulation by Ophiocordyceps as Revealed by Comparative Transcriptomics.</title>
        <authorList>
            <person name="Will I."/>
            <person name="Das B."/>
            <person name="Trinh T."/>
            <person name="Brachmann A."/>
            <person name="Ohm R.A."/>
            <person name="de Bekker C."/>
        </authorList>
    </citation>
    <scope>NUCLEOTIDE SEQUENCE [LARGE SCALE GENOMIC DNA]</scope>
    <source>
        <strain evidence="2 3">EC05</strain>
    </source>
</reference>
<dbReference type="Proteomes" id="UP000562929">
    <property type="component" value="Unassembled WGS sequence"/>
</dbReference>
<evidence type="ECO:0000313" key="2">
    <source>
        <dbReference type="EMBL" id="KAF4587853.1"/>
    </source>
</evidence>
<feature type="region of interest" description="Disordered" evidence="1">
    <location>
        <begin position="91"/>
        <end position="110"/>
    </location>
</feature>